<organism evidence="2 3">
    <name type="scientific">Candidatus Mycoplasma haematohominis</name>
    <dbReference type="NCBI Taxonomy" id="1494318"/>
    <lineage>
        <taxon>Bacteria</taxon>
        <taxon>Bacillati</taxon>
        <taxon>Mycoplasmatota</taxon>
        <taxon>Mollicutes</taxon>
        <taxon>Mycoplasmataceae</taxon>
        <taxon>Mycoplasma</taxon>
    </lineage>
</organism>
<keyword evidence="1" id="KW-1133">Transmembrane helix</keyword>
<reference evidence="2 3" key="1">
    <citation type="submission" date="2019-01" db="EMBL/GenBank/DDBJ databases">
        <title>Draft genome sequences of Candidatus Mycoplasma haemohominis SWG34-3 identified from a patient with pyrexia, anemia and liver dysfunction.</title>
        <authorList>
            <person name="Sekizuka T."/>
            <person name="Hattori N."/>
            <person name="Katano H."/>
            <person name="Takuma T."/>
            <person name="Ito T."/>
            <person name="Arai N."/>
            <person name="Yanai R."/>
            <person name="Ishii S."/>
            <person name="Miura Y."/>
            <person name="Tokunaga T."/>
            <person name="Watanabe H."/>
            <person name="Nomura N."/>
            <person name="Eguchi J."/>
            <person name="Arai T."/>
            <person name="Hasegawa H."/>
            <person name="Nakamaki T."/>
            <person name="Wakita T."/>
            <person name="Niki Y."/>
            <person name="Kuroda M."/>
        </authorList>
    </citation>
    <scope>NUCLEOTIDE SEQUENCE [LARGE SCALE GENOMIC DNA]</scope>
    <source>
        <strain evidence="2">SWG34-3</strain>
    </source>
</reference>
<feature type="transmembrane region" description="Helical" evidence="1">
    <location>
        <begin position="6"/>
        <end position="28"/>
    </location>
</feature>
<dbReference type="AlphaFoldDB" id="A0A478FTT2"/>
<keyword evidence="1" id="KW-0812">Transmembrane</keyword>
<dbReference type="EMBL" id="BIMN01000002">
    <property type="protein sequence ID" value="GCE63440.1"/>
    <property type="molecule type" value="Genomic_DNA"/>
</dbReference>
<proteinExistence type="predicted"/>
<accession>A0A478FTT2</accession>
<comment type="caution">
    <text evidence="2">The sequence shown here is derived from an EMBL/GenBank/DDBJ whole genome shotgun (WGS) entry which is preliminary data.</text>
</comment>
<name>A0A478FTT2_9MOLU</name>
<protein>
    <submittedName>
        <fullName evidence="2">Uncharacterized protein</fullName>
    </submittedName>
</protein>
<sequence length="274" mass="31565">MFNSFRGTLSLVAGSAIFIWVCVSIYSLKSRDVTLNIRHNYRRRSGIGKRSTVRKFIQNSDPGTFGSDFKNHFVDATDAANNGWWDWNYANRFLKNLESGEGYRKTSAVFLKVRSAQDLKDKCRDVYKKNTRKYISPISRNLEQHKYERDVWIYCSEEGQVPVTVQESKDVFQGRSRLSNVYSSRMISTSSPENRRFWSRHAASFYGEKDKLNGSGQDAKSDEAGFKKLFHSETKTLDSLRALCEKNYNHLYNDVITDIAKETLRFCSLAGSSE</sequence>
<evidence type="ECO:0000313" key="2">
    <source>
        <dbReference type="EMBL" id="GCE63440.1"/>
    </source>
</evidence>
<dbReference type="Proteomes" id="UP000324831">
    <property type="component" value="Unassembled WGS sequence"/>
</dbReference>
<evidence type="ECO:0000313" key="3">
    <source>
        <dbReference type="Proteomes" id="UP000324831"/>
    </source>
</evidence>
<gene>
    <name evidence="2" type="ORF">MHSWG343_04370</name>
</gene>
<keyword evidence="1" id="KW-0472">Membrane</keyword>
<evidence type="ECO:0000256" key="1">
    <source>
        <dbReference type="SAM" id="Phobius"/>
    </source>
</evidence>